<evidence type="ECO:0008006" key="11">
    <source>
        <dbReference type="Google" id="ProtNLM"/>
    </source>
</evidence>
<keyword evidence="4" id="KW-0158">Chromosome</keyword>
<dbReference type="OMA" id="QNEIILC"/>
<dbReference type="EnsemblMetazoa" id="XM_038198220.1">
    <property type="protein sequence ID" value="XP_038054148.1"/>
    <property type="gene ID" value="LOC119726505"/>
</dbReference>
<dbReference type="GO" id="GO:0005634">
    <property type="term" value="C:nucleus"/>
    <property type="evidence" value="ECO:0007669"/>
    <property type="project" value="UniProtKB-SubCell"/>
</dbReference>
<evidence type="ECO:0000256" key="5">
    <source>
        <dbReference type="ARBA" id="ARBA00023054"/>
    </source>
</evidence>
<evidence type="ECO:0000313" key="9">
    <source>
        <dbReference type="EnsemblMetazoa" id="XP_038054148.1"/>
    </source>
</evidence>
<organism evidence="9 10">
    <name type="scientific">Patiria miniata</name>
    <name type="common">Bat star</name>
    <name type="synonym">Asterina miniata</name>
    <dbReference type="NCBI Taxonomy" id="46514"/>
    <lineage>
        <taxon>Eukaryota</taxon>
        <taxon>Metazoa</taxon>
        <taxon>Echinodermata</taxon>
        <taxon>Eleutherozoa</taxon>
        <taxon>Asterozoa</taxon>
        <taxon>Asteroidea</taxon>
        <taxon>Valvatacea</taxon>
        <taxon>Valvatida</taxon>
        <taxon>Asterinidae</taxon>
        <taxon>Patiria</taxon>
    </lineage>
</organism>
<reference evidence="9" key="1">
    <citation type="submission" date="2022-11" db="UniProtKB">
        <authorList>
            <consortium name="EnsemblMetazoa"/>
        </authorList>
    </citation>
    <scope>IDENTIFICATION</scope>
</reference>
<dbReference type="PANTHER" id="PTHR14401">
    <property type="entry name" value="CENTROMERE PROTEIN K"/>
    <property type="match status" value="1"/>
</dbReference>
<dbReference type="GO" id="GO:0051382">
    <property type="term" value="P:kinetochore assembly"/>
    <property type="evidence" value="ECO:0007669"/>
    <property type="project" value="InterPro"/>
</dbReference>
<dbReference type="Proteomes" id="UP000887568">
    <property type="component" value="Unplaced"/>
</dbReference>
<proteinExistence type="inferred from homology"/>
<evidence type="ECO:0000256" key="7">
    <source>
        <dbReference type="ARBA" id="ARBA00023328"/>
    </source>
</evidence>
<dbReference type="AlphaFoldDB" id="A0A913ZQU3"/>
<dbReference type="Pfam" id="PF11802">
    <property type="entry name" value="CENP-K"/>
    <property type="match status" value="1"/>
</dbReference>
<feature type="region of interest" description="Disordered" evidence="8">
    <location>
        <begin position="142"/>
        <end position="161"/>
    </location>
</feature>
<protein>
    <recommendedName>
        <fullName evidence="11">Centromere protein K</fullName>
    </recommendedName>
</protein>
<comment type="subcellular location">
    <subcellularLocation>
        <location evidence="2">Chromosome</location>
        <location evidence="2">Centromere</location>
    </subcellularLocation>
    <subcellularLocation>
        <location evidence="1">Nucleus</location>
    </subcellularLocation>
</comment>
<evidence type="ECO:0000256" key="6">
    <source>
        <dbReference type="ARBA" id="ARBA00023242"/>
    </source>
</evidence>
<dbReference type="OrthoDB" id="9445768at2759"/>
<evidence type="ECO:0000256" key="1">
    <source>
        <dbReference type="ARBA" id="ARBA00004123"/>
    </source>
</evidence>
<dbReference type="PANTHER" id="PTHR14401:SF6">
    <property type="entry name" value="CENTROMERE PROTEIN K"/>
    <property type="match status" value="1"/>
</dbReference>
<accession>A0A913ZQU3</accession>
<dbReference type="GO" id="GO:0000070">
    <property type="term" value="P:mitotic sister chromatid segregation"/>
    <property type="evidence" value="ECO:0007669"/>
    <property type="project" value="TreeGrafter"/>
</dbReference>
<comment type="similarity">
    <text evidence="3">Belongs to the CENP-K/MCM22 family.</text>
</comment>
<dbReference type="RefSeq" id="XP_038054148.1">
    <property type="nucleotide sequence ID" value="XM_038198220.1"/>
</dbReference>
<sequence>MAGNTGVASSKEIMASQKQLHNQCEKIWTEVNQIHADLAKEKPLGTLSAAENQMLEVCKAKEKQLAGEIHVLKNTPLEAYPSDANTLRVLLQQELETSTAQLQQTLDIVQTQRKELEEELNRERSLLEQHKDVHQSLVQKLEAAKDTSPEQHNSDRGLRDLTRRRQRAAEIQQELMRNLAHFATKHFPLPSAADINKASKRRRSSAESDEEQHRYISLLEILEVLMNKCTDDEPDPYITLDESFWPPYVELLLRCGIASRHPQACQRIRLVPFHV</sequence>
<keyword evidence="10" id="KW-1185">Reference proteome</keyword>
<evidence type="ECO:0000256" key="4">
    <source>
        <dbReference type="ARBA" id="ARBA00022454"/>
    </source>
</evidence>
<dbReference type="GO" id="GO:0000775">
    <property type="term" value="C:chromosome, centromeric region"/>
    <property type="evidence" value="ECO:0007669"/>
    <property type="project" value="UniProtKB-SubCell"/>
</dbReference>
<dbReference type="CTD" id="64105"/>
<dbReference type="InterPro" id="IPR020993">
    <property type="entry name" value="Centromere_CenpK"/>
</dbReference>
<keyword evidence="5" id="KW-0175">Coiled coil</keyword>
<keyword evidence="7" id="KW-0137">Centromere</keyword>
<evidence type="ECO:0000256" key="2">
    <source>
        <dbReference type="ARBA" id="ARBA00004584"/>
    </source>
</evidence>
<evidence type="ECO:0000256" key="3">
    <source>
        <dbReference type="ARBA" id="ARBA00005795"/>
    </source>
</evidence>
<name>A0A913ZQU3_PATMI</name>
<dbReference type="GeneID" id="119726505"/>
<keyword evidence="6" id="KW-0539">Nucleus</keyword>
<evidence type="ECO:0000256" key="8">
    <source>
        <dbReference type="SAM" id="MobiDB-lite"/>
    </source>
</evidence>
<evidence type="ECO:0000313" key="10">
    <source>
        <dbReference type="Proteomes" id="UP000887568"/>
    </source>
</evidence>